<dbReference type="EMBL" id="JAADZU010000071">
    <property type="protein sequence ID" value="NDK91503.1"/>
    <property type="molecule type" value="Genomic_DNA"/>
</dbReference>
<feature type="domain" description="HTH tetR-type" evidence="7">
    <location>
        <begin position="7"/>
        <end position="67"/>
    </location>
</feature>
<keyword evidence="4" id="KW-0804">Transcription</keyword>
<evidence type="ECO:0000313" key="8">
    <source>
        <dbReference type="EMBL" id="NDK91503.1"/>
    </source>
</evidence>
<dbReference type="Proteomes" id="UP000466307">
    <property type="component" value="Unassembled WGS sequence"/>
</dbReference>
<dbReference type="InterPro" id="IPR009057">
    <property type="entry name" value="Homeodomain-like_sf"/>
</dbReference>
<feature type="region of interest" description="Disordered" evidence="6">
    <location>
        <begin position="190"/>
        <end position="212"/>
    </location>
</feature>
<dbReference type="Gene3D" id="1.10.357.10">
    <property type="entry name" value="Tetracycline Repressor, domain 2"/>
    <property type="match status" value="1"/>
</dbReference>
<evidence type="ECO:0000256" key="3">
    <source>
        <dbReference type="ARBA" id="ARBA00023125"/>
    </source>
</evidence>
<comment type="caution">
    <text evidence="8">The sequence shown here is derived from an EMBL/GenBank/DDBJ whole genome shotgun (WGS) entry which is preliminary data.</text>
</comment>
<dbReference type="PROSITE" id="PS50977">
    <property type="entry name" value="HTH_TETR_2"/>
    <property type="match status" value="1"/>
</dbReference>
<name>A0A7K3LTC3_9ACTN</name>
<organism evidence="8 9">
    <name type="scientific">Gordonia desulfuricans</name>
    <dbReference type="NCBI Taxonomy" id="89051"/>
    <lineage>
        <taxon>Bacteria</taxon>
        <taxon>Bacillati</taxon>
        <taxon>Actinomycetota</taxon>
        <taxon>Actinomycetes</taxon>
        <taxon>Mycobacteriales</taxon>
        <taxon>Gordoniaceae</taxon>
        <taxon>Gordonia</taxon>
    </lineage>
</organism>
<protein>
    <submittedName>
        <fullName evidence="8">TetR/AcrR family transcriptional regulator</fullName>
    </submittedName>
</protein>
<evidence type="ECO:0000256" key="4">
    <source>
        <dbReference type="ARBA" id="ARBA00023163"/>
    </source>
</evidence>
<dbReference type="SUPFAM" id="SSF46689">
    <property type="entry name" value="Homeodomain-like"/>
    <property type="match status" value="1"/>
</dbReference>
<gene>
    <name evidence="8" type="ORF">GYA93_18245</name>
</gene>
<evidence type="ECO:0000313" key="9">
    <source>
        <dbReference type="Proteomes" id="UP000466307"/>
    </source>
</evidence>
<keyword evidence="9" id="KW-1185">Reference proteome</keyword>
<feature type="DNA-binding region" description="H-T-H motif" evidence="5">
    <location>
        <begin position="30"/>
        <end position="49"/>
    </location>
</feature>
<dbReference type="PANTHER" id="PTHR30055">
    <property type="entry name" value="HTH-TYPE TRANSCRIPTIONAL REGULATOR RUTR"/>
    <property type="match status" value="1"/>
</dbReference>
<dbReference type="InterPro" id="IPR050109">
    <property type="entry name" value="HTH-type_TetR-like_transc_reg"/>
</dbReference>
<dbReference type="GO" id="GO:0000976">
    <property type="term" value="F:transcription cis-regulatory region binding"/>
    <property type="evidence" value="ECO:0007669"/>
    <property type="project" value="TreeGrafter"/>
</dbReference>
<sequence>MAQVNHQERRREIVEAVWRLLEEGGVEAASVRGVIAETGLSSGSIRFFFSTQAGLHEFAMSSLAERVQERIRRATEEPDLGQRAVAMVSELMPLRDDTNRELGIWMAFVAKARHDPGLARIVAEQATAIREFLTTVIGDLVTVGLRPPATDIESEAIHLNAVIDGLTFELLTAPGLISRDQATAALRRALLPDQEQPEVAEQPDNDKERHHG</sequence>
<dbReference type="InterPro" id="IPR023772">
    <property type="entry name" value="DNA-bd_HTH_TetR-type_CS"/>
</dbReference>
<evidence type="ECO:0000256" key="6">
    <source>
        <dbReference type="SAM" id="MobiDB-lite"/>
    </source>
</evidence>
<proteinExistence type="predicted"/>
<evidence type="ECO:0000256" key="1">
    <source>
        <dbReference type="ARBA" id="ARBA00022491"/>
    </source>
</evidence>
<reference evidence="8 9" key="1">
    <citation type="submission" date="2020-01" db="EMBL/GenBank/DDBJ databases">
        <title>Investigation of new actinobacteria for the biodesulphurisation of diesel fuel.</title>
        <authorList>
            <person name="Athi Narayanan S.M."/>
        </authorList>
    </citation>
    <scope>NUCLEOTIDE SEQUENCE [LARGE SCALE GENOMIC DNA]</scope>
    <source>
        <strain evidence="8 9">213E</strain>
    </source>
</reference>
<dbReference type="SUPFAM" id="SSF48498">
    <property type="entry name" value="Tetracyclin repressor-like, C-terminal domain"/>
    <property type="match status" value="1"/>
</dbReference>
<evidence type="ECO:0000259" key="7">
    <source>
        <dbReference type="PROSITE" id="PS50977"/>
    </source>
</evidence>
<dbReference type="InterPro" id="IPR039538">
    <property type="entry name" value="BetI_C"/>
</dbReference>
<evidence type="ECO:0000256" key="5">
    <source>
        <dbReference type="PROSITE-ProRule" id="PRU00335"/>
    </source>
</evidence>
<dbReference type="AlphaFoldDB" id="A0A7K3LTC3"/>
<dbReference type="PROSITE" id="PS01081">
    <property type="entry name" value="HTH_TETR_1"/>
    <property type="match status" value="1"/>
</dbReference>
<accession>A0A7K3LTC3</accession>
<keyword evidence="1" id="KW-0678">Repressor</keyword>
<dbReference type="InterPro" id="IPR036271">
    <property type="entry name" value="Tet_transcr_reg_TetR-rel_C_sf"/>
</dbReference>
<dbReference type="GO" id="GO:0003700">
    <property type="term" value="F:DNA-binding transcription factor activity"/>
    <property type="evidence" value="ECO:0007669"/>
    <property type="project" value="TreeGrafter"/>
</dbReference>
<evidence type="ECO:0000256" key="2">
    <source>
        <dbReference type="ARBA" id="ARBA00023015"/>
    </source>
</evidence>
<dbReference type="InterPro" id="IPR001647">
    <property type="entry name" value="HTH_TetR"/>
</dbReference>
<keyword evidence="2" id="KW-0805">Transcription regulation</keyword>
<dbReference type="PANTHER" id="PTHR30055:SF226">
    <property type="entry name" value="HTH-TYPE TRANSCRIPTIONAL REGULATOR PKSA"/>
    <property type="match status" value="1"/>
</dbReference>
<dbReference type="Pfam" id="PF13977">
    <property type="entry name" value="TetR_C_6"/>
    <property type="match status" value="1"/>
</dbReference>
<dbReference type="RefSeq" id="WP_059039084.1">
    <property type="nucleotide sequence ID" value="NZ_JAADZU010000071.1"/>
</dbReference>
<keyword evidence="3 5" id="KW-0238">DNA-binding</keyword>